<dbReference type="InterPro" id="IPR040108">
    <property type="entry name" value="Laa1/Sip1/HEATR5"/>
</dbReference>
<dbReference type="GO" id="GO:0030139">
    <property type="term" value="C:endocytic vesicle"/>
    <property type="evidence" value="ECO:0007669"/>
    <property type="project" value="TreeGrafter"/>
</dbReference>
<dbReference type="Pfam" id="PF25808">
    <property type="entry name" value="TPR_LAA1_C"/>
    <property type="match status" value="1"/>
</dbReference>
<keyword evidence="5" id="KW-1185">Reference proteome</keyword>
<dbReference type="GO" id="GO:0005829">
    <property type="term" value="C:cytosol"/>
    <property type="evidence" value="ECO:0007669"/>
    <property type="project" value="GOC"/>
</dbReference>
<dbReference type="GO" id="GO:0006897">
    <property type="term" value="P:endocytosis"/>
    <property type="evidence" value="ECO:0007669"/>
    <property type="project" value="TreeGrafter"/>
</dbReference>
<dbReference type="GO" id="GO:0042147">
    <property type="term" value="P:retrograde transport, endosome to Golgi"/>
    <property type="evidence" value="ECO:0007669"/>
    <property type="project" value="TreeGrafter"/>
</dbReference>
<evidence type="ECO:0000313" key="4">
    <source>
        <dbReference type="EMBL" id="WFD04476.1"/>
    </source>
</evidence>
<feature type="region of interest" description="Disordered" evidence="2">
    <location>
        <begin position="1"/>
        <end position="102"/>
    </location>
</feature>
<dbReference type="GO" id="GO:0005794">
    <property type="term" value="C:Golgi apparatus"/>
    <property type="evidence" value="ECO:0007669"/>
    <property type="project" value="TreeGrafter"/>
</dbReference>
<dbReference type="PANTHER" id="PTHR21663:SF0">
    <property type="entry name" value="HEAT REPEAT-CONTAINING PROTEIN 5B"/>
    <property type="match status" value="1"/>
</dbReference>
<evidence type="ECO:0000313" key="5">
    <source>
        <dbReference type="Proteomes" id="UP001214603"/>
    </source>
</evidence>
<dbReference type="Pfam" id="PF20210">
    <property type="entry name" value="Laa1_Sip1_HTR5"/>
    <property type="match status" value="1"/>
</dbReference>
<sequence>MDAERDDAALGPAAAPWGDVQTAVDDEVQGTVEAGLKEAGAEHERLAGADAGEGARDAADDAAAGDAAAGDAAAEDAAAESAAEAPRGETRTPPAPSAPRARCTLDVPALGEAVRHEQVDLFLLDWLTTAEQILTTDRRESAAFVDEALRLCGARRTEHPSVLDTIAPGRGARQLLARCLVRIYGDEGAEKPPLYDTITALHDAIVREPVHADTLVRHVAALDVCATLLRAFPSAAVRSHAVLVPVCVRLARAGAAPVLARDAALQLLDAMLAHGGVGSLAPPAVKELYKLLRAQLGDRAGPVVRASCACLGSLAVQHDALRARAEIEAVVAQCARVLPASDVATRAALAQLVAQLLLQTELVPVAAAGGGSGPAGADDADDAAASKGPVAAPLYAPDEMLQVVYAHVARVGTPWSARVVLLELYAALLARAGAAWVEAHYDAVLVHLVDGVAQRACAVLAPAEALAVRHGVRVLLHTYLCAGLPEPAQERAAVAVGAAVLNTWPPRTPQSAPAGDAALGAALELGAALVAALGGLARPVHDAQYEPVLTLLTHPARAVQVRAAWWLRVACDVHPVLLAPTYTRLLQYVRRDVAALRTPQHDGGVGLRARLAGHSGALAALVPVAAAQPLYALNEDAEEVFALATELLQGVAEHSPGEAAAAIGAAWTLLGSLFALGPLLARPHWPRLLPLWRNALAAPPAGAPRDEGAWAFLLGVRENALTALLAFFLHGGGAAVLTGEGARRVVGMLSNVLVLLDAFPAALDAVPLLRERAARVRALLLRCCAQLAHDAALAPLHAALTRLALHVFAQPERFAGSAAQAAISTSSGAYTSLWTLGDQYAYGVTSLVRAPADGRAGGAVALAAWEPRGVPAAYAPGHALRDAQLYGVGAALEALVQTPVHGALEYEPGALYVAPVREAADAWAPEPPAPVPAGTAEVDAGIELFAALLAFLARDAQVAAVEYVAHAATRAPALEKNAARRAAVLANSVVALLGALRTAMHAANAALVQGDARLRAGAAEVYGRLAAVAGSHALAAQVQFVVAQIVDNRHAEARASCAYAAGEVYARVGGLAAAPLTKTVGRLLRSLARDPHPAVHCAALDALQRVVDAASLGYQPYVPSTLALLGALCALPTHEPEGGSAGSSNLRAALPAYSGVARVAGALVGVLGADLRESAARRTPLYALLAALAHDRGAGALCAADAVRGLQRLGLVMPEALETRAWAALLAATLQRPPGAAQPLLLLPRTAAGAYYQMAQRGPDWLAAHGGSQLLHALFVQLDRAPALGELRALLLAWLQPSAPARPCAWVDLCGTLLLAPETFAAAAAGARAAAAPAADAGAEEGAALAASGGEDEGAAGARALTGWRTRLFVLECLHAVLRAVRGTRHVGAHADASDASSLASRVGELIKMAFAASTATSRAVRRAGLQVLRDVLEAYAATRDPAFPESRLLEQFQAPLAAALTPAFAADSFPDVLASAIAVCAVYLSAGGVAQEAPQTNRIVRLLLAALDESRAQPMTRLGDLAPLAPNAAAYLQVAVLHAWAKLAIAAREPGAASLDAVLAPHRAALATRWSDALVEYAVLREDAGAALPARADGALAELVAQQRLACYAEAWPALLHALALELERGAGAATPAGAAPPHVPALALYALALETLCRELERGAHADRGALAVVLVSLPVLTHARYAGEALAQPALFDELLRVAQRAFLTADVRVALGVLHVLHGLAHSMHERLLEDAEGCVDDRHFAQTPLGCLVRLLLAYAEQIPAMHGTLADKTALHTAAWTTVAALVQVCTPDVRGALLATVLHTLAALARREDEAAALLGPTLVALLRPLCAAACRVADAPLRTAVHGFLCALLETADAMRTRAGAVAERKSRNALVGVGLVLTSLDARLPVSVEVVDTYGYLLAAKLRGDAGVAVQCIATLLPAAAALRSVRLALGAVLPAFVAHVAALAHAVAPTSDTAPLAHAVDVLCALPGAVPDTTAALCIVLPVLAEVLARVAGERTHAALHEQVCAHLVRTAHAHPAALKAATGGLPDAARGVLQQALRHAMGLAHGPRAAPRSEARIALKTFGS</sequence>
<feature type="domain" description="LAA1-like C-terminal TPR repeats" evidence="3">
    <location>
        <begin position="1912"/>
        <end position="2052"/>
    </location>
</feature>
<dbReference type="SUPFAM" id="SSF48371">
    <property type="entry name" value="ARM repeat"/>
    <property type="match status" value="1"/>
</dbReference>
<dbReference type="EMBL" id="CP119941">
    <property type="protein sequence ID" value="WFD04476.1"/>
    <property type="molecule type" value="Genomic_DNA"/>
</dbReference>
<dbReference type="InterPro" id="IPR011989">
    <property type="entry name" value="ARM-like"/>
</dbReference>
<organism evidence="4 5">
    <name type="scientific">Malassezia obtusa</name>
    <dbReference type="NCBI Taxonomy" id="76774"/>
    <lineage>
        <taxon>Eukaryota</taxon>
        <taxon>Fungi</taxon>
        <taxon>Dikarya</taxon>
        <taxon>Basidiomycota</taxon>
        <taxon>Ustilaginomycotina</taxon>
        <taxon>Malasseziomycetes</taxon>
        <taxon>Malasseziales</taxon>
        <taxon>Malasseziaceae</taxon>
        <taxon>Malassezia</taxon>
    </lineage>
</organism>
<dbReference type="GO" id="GO:0008104">
    <property type="term" value="P:intracellular protein localization"/>
    <property type="evidence" value="ECO:0007669"/>
    <property type="project" value="TreeGrafter"/>
</dbReference>
<dbReference type="Proteomes" id="UP001214603">
    <property type="component" value="Chromosome 8"/>
</dbReference>
<comment type="similarity">
    <text evidence="1">Belongs to the HEATR5 family.</text>
</comment>
<accession>A0AAF0IXU3</accession>
<gene>
    <name evidence="4" type="ORF">MOBT1_003186</name>
</gene>
<dbReference type="PANTHER" id="PTHR21663">
    <property type="entry name" value="HYPOTHETICAL HEAT DOMAIN-CONTAINING"/>
    <property type="match status" value="1"/>
</dbReference>
<dbReference type="InterPro" id="IPR016024">
    <property type="entry name" value="ARM-type_fold"/>
</dbReference>
<name>A0AAF0IXU3_9BASI</name>
<evidence type="ECO:0000256" key="1">
    <source>
        <dbReference type="ARBA" id="ARBA00008304"/>
    </source>
</evidence>
<dbReference type="GO" id="GO:0016020">
    <property type="term" value="C:membrane"/>
    <property type="evidence" value="ECO:0007669"/>
    <property type="project" value="TreeGrafter"/>
</dbReference>
<feature type="compositionally biased region" description="Low complexity" evidence="2">
    <location>
        <begin position="61"/>
        <end position="72"/>
    </location>
</feature>
<protein>
    <recommendedName>
        <fullName evidence="3">LAA1-like C-terminal TPR repeats domain-containing protein</fullName>
    </recommendedName>
</protein>
<evidence type="ECO:0000259" key="3">
    <source>
        <dbReference type="Pfam" id="PF25808"/>
    </source>
</evidence>
<dbReference type="InterPro" id="IPR057981">
    <property type="entry name" value="TPR_LAA1-like_C"/>
</dbReference>
<feature type="compositionally biased region" description="Basic and acidic residues" evidence="2">
    <location>
        <begin position="35"/>
        <end position="59"/>
    </location>
</feature>
<evidence type="ECO:0000256" key="2">
    <source>
        <dbReference type="SAM" id="MobiDB-lite"/>
    </source>
</evidence>
<reference evidence="4" key="1">
    <citation type="submission" date="2023-03" db="EMBL/GenBank/DDBJ databases">
        <title>Mating type loci evolution in Malassezia.</title>
        <authorList>
            <person name="Coelho M.A."/>
        </authorList>
    </citation>
    <scope>NUCLEOTIDE SEQUENCE</scope>
    <source>
        <strain evidence="4">CBS 7876</strain>
    </source>
</reference>
<proteinExistence type="inferred from homology"/>
<dbReference type="Gene3D" id="1.25.10.10">
    <property type="entry name" value="Leucine-rich Repeat Variant"/>
    <property type="match status" value="2"/>
</dbReference>
<dbReference type="InterPro" id="IPR046837">
    <property type="entry name" value="Laa1/Sip1/HEATR5-like_HEAT"/>
</dbReference>